<protein>
    <submittedName>
        <fullName evidence="1">Zinc-dependent peptidase</fullName>
    </submittedName>
</protein>
<dbReference type="Pfam" id="PF06167">
    <property type="entry name" value="Peptidase_M90"/>
    <property type="match status" value="1"/>
</dbReference>
<dbReference type="Pfam" id="PF02810">
    <property type="entry name" value="SEC-C"/>
    <property type="match status" value="1"/>
</dbReference>
<comment type="caution">
    <text evidence="1">The sequence shown here is derived from an EMBL/GenBank/DDBJ whole genome shotgun (WGS) entry which is preliminary data.</text>
</comment>
<name>A0A9X2WEQ4_9GAMM</name>
<gene>
    <name evidence="1" type="ORF">NYR02_07090</name>
</gene>
<keyword evidence="2" id="KW-1185">Reference proteome</keyword>
<dbReference type="GO" id="GO:0008237">
    <property type="term" value="F:metallopeptidase activity"/>
    <property type="evidence" value="ECO:0007669"/>
    <property type="project" value="InterPro"/>
</dbReference>
<dbReference type="InterPro" id="IPR010384">
    <property type="entry name" value="MtfA_fam"/>
</dbReference>
<reference evidence="1" key="2">
    <citation type="submission" date="2022-08" db="EMBL/GenBank/DDBJ databases">
        <authorList>
            <person name="Dong C."/>
        </authorList>
    </citation>
    <scope>NUCLEOTIDE SEQUENCE</scope>
    <source>
        <strain evidence="1">59MF3M-4</strain>
    </source>
</reference>
<sequence>MWQWLLNKLAIWAKPEVKALPVWQPEWSGFLAARVAFYQRLDEPQRREFERRCQLFLATTAVEGGVDVEVTDEDRLLVAASAVIPVWGFPGWHYFNVRAVFLLPAAFNAEFQCGAPDSRITGMVGTGPMVGKVALSKPDLHAGFANQKDKHNVGIHEFVHLVDMADGALDGFPERLENYRTSDAWFSLVQQKIGEMEQDRTGIPEYGATNQVEFFAVASEYFFERPQLLKKKHPQLYGYLSDFYQQNLADLQQDAAPHKNSPCPCGSGKKYKRCCMPAGR</sequence>
<dbReference type="RefSeq" id="WP_260975665.1">
    <property type="nucleotide sequence ID" value="NZ_JAOANI010000014.1"/>
</dbReference>
<dbReference type="SUPFAM" id="SSF55486">
    <property type="entry name" value="Metalloproteases ('zincins'), catalytic domain"/>
    <property type="match status" value="1"/>
</dbReference>
<reference evidence="1" key="1">
    <citation type="journal article" date="2022" name="Front. Microbiol.">
        <title>Genome-based taxonomic rearrangement of Oceanobacter-related bacteria including the description of Thalassolituus hydrocarbonoclasticus sp. nov. and Thalassolituus pacificus sp. nov. and emended description of the genus Thalassolituus.</title>
        <authorList>
            <person name="Dong C."/>
            <person name="Wei L."/>
            <person name="Wang J."/>
            <person name="Lai Q."/>
            <person name="Huang Z."/>
            <person name="Shao Z."/>
        </authorList>
    </citation>
    <scope>NUCLEOTIDE SEQUENCE</scope>
    <source>
        <strain evidence="1">59MF3M-4</strain>
    </source>
</reference>
<evidence type="ECO:0000313" key="2">
    <source>
        <dbReference type="Proteomes" id="UP001147830"/>
    </source>
</evidence>
<dbReference type="Gene3D" id="3.40.390.10">
    <property type="entry name" value="Collagenase (Catalytic Domain)"/>
    <property type="match status" value="1"/>
</dbReference>
<dbReference type="CDD" id="cd20169">
    <property type="entry name" value="Peptidase_M90_mtfA"/>
    <property type="match status" value="1"/>
</dbReference>
<dbReference type="InterPro" id="IPR024079">
    <property type="entry name" value="MetalloPept_cat_dom_sf"/>
</dbReference>
<dbReference type="EMBL" id="JAOANI010000014">
    <property type="protein sequence ID" value="MCT7358781.1"/>
    <property type="molecule type" value="Genomic_DNA"/>
</dbReference>
<dbReference type="Proteomes" id="UP001147830">
    <property type="component" value="Unassembled WGS sequence"/>
</dbReference>
<dbReference type="PANTHER" id="PTHR30164">
    <property type="entry name" value="MTFA PEPTIDASE"/>
    <property type="match status" value="1"/>
</dbReference>
<evidence type="ECO:0000313" key="1">
    <source>
        <dbReference type="EMBL" id="MCT7358781.1"/>
    </source>
</evidence>
<organism evidence="1 2">
    <name type="scientific">Thalassolituus pacificus</name>
    <dbReference type="NCBI Taxonomy" id="2975440"/>
    <lineage>
        <taxon>Bacteria</taxon>
        <taxon>Pseudomonadati</taxon>
        <taxon>Pseudomonadota</taxon>
        <taxon>Gammaproteobacteria</taxon>
        <taxon>Oceanospirillales</taxon>
        <taxon>Oceanospirillaceae</taxon>
        <taxon>Thalassolituus</taxon>
    </lineage>
</organism>
<dbReference type="GO" id="GO:0005829">
    <property type="term" value="C:cytosol"/>
    <property type="evidence" value="ECO:0007669"/>
    <property type="project" value="TreeGrafter"/>
</dbReference>
<dbReference type="GO" id="GO:0004177">
    <property type="term" value="F:aminopeptidase activity"/>
    <property type="evidence" value="ECO:0007669"/>
    <property type="project" value="TreeGrafter"/>
</dbReference>
<dbReference type="Gene3D" id="1.10.472.150">
    <property type="entry name" value="Glucose-regulated metallo-peptidase M90, N-terminal domain"/>
    <property type="match status" value="1"/>
</dbReference>
<accession>A0A9X2WEQ4</accession>
<dbReference type="PANTHER" id="PTHR30164:SF2">
    <property type="entry name" value="PROTEIN MTFA"/>
    <property type="match status" value="1"/>
</dbReference>
<dbReference type="InterPro" id="IPR042252">
    <property type="entry name" value="MtfA_N"/>
</dbReference>
<dbReference type="AlphaFoldDB" id="A0A9X2WEQ4"/>
<dbReference type="InterPro" id="IPR004027">
    <property type="entry name" value="SEC_C_motif"/>
</dbReference>
<proteinExistence type="predicted"/>
<dbReference type="SUPFAM" id="SSF103642">
    <property type="entry name" value="Sec-C motif"/>
    <property type="match status" value="1"/>
</dbReference>